<dbReference type="eggNOG" id="COG1853">
    <property type="taxonomic scope" value="Bacteria"/>
</dbReference>
<accession>B1KFL3</accession>
<evidence type="ECO:0000313" key="6">
    <source>
        <dbReference type="EMBL" id="ACA88188.1"/>
    </source>
</evidence>
<dbReference type="GO" id="GO:0010181">
    <property type="term" value="F:FMN binding"/>
    <property type="evidence" value="ECO:0007669"/>
    <property type="project" value="InterPro"/>
</dbReference>
<evidence type="ECO:0000313" key="7">
    <source>
        <dbReference type="Proteomes" id="UP000002168"/>
    </source>
</evidence>
<dbReference type="Proteomes" id="UP000002168">
    <property type="component" value="Chromosome"/>
</dbReference>
<name>B1KFL3_SHEWM</name>
<dbReference type="GO" id="GO:0016646">
    <property type="term" value="F:oxidoreductase activity, acting on the CH-NH group of donors, NAD or NADP as acceptor"/>
    <property type="evidence" value="ECO:0007669"/>
    <property type="project" value="UniProtKB-ARBA"/>
</dbReference>
<proteinExistence type="inferred from homology"/>
<dbReference type="Pfam" id="PF01613">
    <property type="entry name" value="Flavin_Reduct"/>
    <property type="match status" value="1"/>
</dbReference>
<dbReference type="InterPro" id="IPR012349">
    <property type="entry name" value="Split_barrel_FMN-bd"/>
</dbReference>
<keyword evidence="3" id="KW-0288">FMN</keyword>
<reference evidence="6 7" key="1">
    <citation type="submission" date="2008-02" db="EMBL/GenBank/DDBJ databases">
        <title>Complete sequence of Shewanella woodyi ATCC 51908.</title>
        <authorList>
            <consortium name="US DOE Joint Genome Institute"/>
            <person name="Copeland A."/>
            <person name="Lucas S."/>
            <person name="Lapidus A."/>
            <person name="Glavina del Rio T."/>
            <person name="Dalin E."/>
            <person name="Tice H."/>
            <person name="Bruce D."/>
            <person name="Goodwin L."/>
            <person name="Pitluck S."/>
            <person name="Sims D."/>
            <person name="Brettin T."/>
            <person name="Detter J.C."/>
            <person name="Han C."/>
            <person name="Kuske C.R."/>
            <person name="Schmutz J."/>
            <person name="Larimer F."/>
            <person name="Land M."/>
            <person name="Hauser L."/>
            <person name="Kyrpides N."/>
            <person name="Lykidis A."/>
            <person name="Zhao J.-S."/>
            <person name="Richardson P."/>
        </authorList>
    </citation>
    <scope>NUCLEOTIDE SEQUENCE [LARGE SCALE GENOMIC DNA]</scope>
    <source>
        <strain evidence="7">ATCC 51908 / MS32</strain>
    </source>
</reference>
<keyword evidence="2" id="KW-0285">Flavoprotein</keyword>
<dbReference type="HOGENOM" id="CLU_113721_0_0_6"/>
<protein>
    <recommendedName>
        <fullName evidence="5">Flavin reductase like domain-containing protein</fullName>
    </recommendedName>
</protein>
<evidence type="ECO:0000256" key="1">
    <source>
        <dbReference type="ARBA" id="ARBA00001917"/>
    </source>
</evidence>
<dbReference type="KEGG" id="swd:Swoo_3930"/>
<dbReference type="InterPro" id="IPR002563">
    <property type="entry name" value="Flavin_Rdtase-like_dom"/>
</dbReference>
<keyword evidence="7" id="KW-1185">Reference proteome</keyword>
<dbReference type="EMBL" id="CP000961">
    <property type="protein sequence ID" value="ACA88188.1"/>
    <property type="molecule type" value="Genomic_DNA"/>
</dbReference>
<comment type="similarity">
    <text evidence="4">Belongs to the flavoredoxin family.</text>
</comment>
<sequence>MMKHLTTIDIAQMQQRNRARLINSLSGFKSANLVGSQDAHGCSNLSMVSSVFHLGANPALMGMIIRPDGVPRDTLSNIKQTKSYTINHVTSEIYRKAHQTSARYDANVSEFTEVGLTEEYVEGIIAPFVMESKLKFSLEVREMTQLMINNTTLVIGEIKHVIVDALGIKSDGYIDIEALDTITVSGLDSYHQTKRLTRLSYAKPNKHLEKLPLSGGEDA</sequence>
<dbReference type="RefSeq" id="WP_012326518.1">
    <property type="nucleotide sequence ID" value="NC_010506.1"/>
</dbReference>
<evidence type="ECO:0000256" key="4">
    <source>
        <dbReference type="ARBA" id="ARBA00038054"/>
    </source>
</evidence>
<dbReference type="AlphaFoldDB" id="B1KFL3"/>
<dbReference type="STRING" id="392500.Swoo_3930"/>
<organism evidence="6 7">
    <name type="scientific">Shewanella woodyi (strain ATCC 51908 / MS32)</name>
    <dbReference type="NCBI Taxonomy" id="392500"/>
    <lineage>
        <taxon>Bacteria</taxon>
        <taxon>Pseudomonadati</taxon>
        <taxon>Pseudomonadota</taxon>
        <taxon>Gammaproteobacteria</taxon>
        <taxon>Alteromonadales</taxon>
        <taxon>Shewanellaceae</taxon>
        <taxon>Shewanella</taxon>
    </lineage>
</organism>
<evidence type="ECO:0000256" key="2">
    <source>
        <dbReference type="ARBA" id="ARBA00022630"/>
    </source>
</evidence>
<feature type="domain" description="Flavin reductase like" evidence="5">
    <location>
        <begin position="33"/>
        <end position="164"/>
    </location>
</feature>
<evidence type="ECO:0000259" key="5">
    <source>
        <dbReference type="Pfam" id="PF01613"/>
    </source>
</evidence>
<dbReference type="PANTHER" id="PTHR33798:SF5">
    <property type="entry name" value="FLAVIN REDUCTASE LIKE DOMAIN-CONTAINING PROTEIN"/>
    <property type="match status" value="1"/>
</dbReference>
<dbReference type="SUPFAM" id="SSF50475">
    <property type="entry name" value="FMN-binding split barrel"/>
    <property type="match status" value="1"/>
</dbReference>
<dbReference type="Gene3D" id="2.30.110.10">
    <property type="entry name" value="Electron Transport, Fmn-binding Protein, Chain A"/>
    <property type="match status" value="1"/>
</dbReference>
<dbReference type="PANTHER" id="PTHR33798">
    <property type="entry name" value="FLAVOPROTEIN OXYGENASE"/>
    <property type="match status" value="1"/>
</dbReference>
<comment type="cofactor">
    <cofactor evidence="1">
        <name>FMN</name>
        <dbReference type="ChEBI" id="CHEBI:58210"/>
    </cofactor>
</comment>
<evidence type="ECO:0000256" key="3">
    <source>
        <dbReference type="ARBA" id="ARBA00022643"/>
    </source>
</evidence>
<gene>
    <name evidence="6" type="ordered locus">Swoo_3930</name>
</gene>